<keyword evidence="9" id="KW-0492">Microsome</keyword>
<dbReference type="PANTHER" id="PTHR24289:SF21">
    <property type="entry name" value="CYTOCHROME P450 1A"/>
    <property type="match status" value="1"/>
</dbReference>
<keyword evidence="10" id="KW-0560">Oxidoreductase</keyword>
<evidence type="ECO:0000256" key="12">
    <source>
        <dbReference type="ARBA" id="ARBA00023033"/>
    </source>
</evidence>
<dbReference type="Gene3D" id="1.10.630.10">
    <property type="entry name" value="Cytochrome P450"/>
    <property type="match status" value="1"/>
</dbReference>
<dbReference type="EC" id="1.14.14.1" evidence="5"/>
<keyword evidence="12" id="KW-0503">Monooxygenase</keyword>
<comment type="similarity">
    <text evidence="4">Belongs to the cytochrome P450 family.</text>
</comment>
<dbReference type="SUPFAM" id="SSF48264">
    <property type="entry name" value="Cytochrome P450"/>
    <property type="match status" value="1"/>
</dbReference>
<evidence type="ECO:0000256" key="13">
    <source>
        <dbReference type="SAM" id="Phobius"/>
    </source>
</evidence>
<accession>A0ABP0EZR1</accession>
<comment type="subcellular location">
    <subcellularLocation>
        <location evidence="3">Endoplasmic reticulum membrane</location>
        <topology evidence="3">Peripheral membrane protein</topology>
    </subcellularLocation>
    <subcellularLocation>
        <location evidence="2">Microsome membrane</location>
        <topology evidence="2">Peripheral membrane protein</topology>
    </subcellularLocation>
</comment>
<evidence type="ECO:0000256" key="9">
    <source>
        <dbReference type="ARBA" id="ARBA00022848"/>
    </source>
</evidence>
<gene>
    <name evidence="14" type="ORF">CVLEPA_LOCUS1064</name>
</gene>
<feature type="transmembrane region" description="Helical" evidence="13">
    <location>
        <begin position="6"/>
        <end position="25"/>
    </location>
</feature>
<comment type="caution">
    <text evidence="14">The sequence shown here is derived from an EMBL/GenBank/DDBJ whole genome shotgun (WGS) entry which is preliminary data.</text>
</comment>
<keyword evidence="6" id="KW-0349">Heme</keyword>
<evidence type="ECO:0000256" key="2">
    <source>
        <dbReference type="ARBA" id="ARBA00004174"/>
    </source>
</evidence>
<dbReference type="InterPro" id="IPR002401">
    <property type="entry name" value="Cyt_P450_E_grp-I"/>
</dbReference>
<comment type="cofactor">
    <cofactor evidence="1">
        <name>heme</name>
        <dbReference type="ChEBI" id="CHEBI:30413"/>
    </cofactor>
</comment>
<evidence type="ECO:0000256" key="5">
    <source>
        <dbReference type="ARBA" id="ARBA00012109"/>
    </source>
</evidence>
<keyword evidence="8" id="KW-0256">Endoplasmic reticulum</keyword>
<keyword evidence="7" id="KW-0479">Metal-binding</keyword>
<evidence type="ECO:0000256" key="11">
    <source>
        <dbReference type="ARBA" id="ARBA00023004"/>
    </source>
</evidence>
<sequence>MEAFYLVRLDVICLAVLTGLIIFLLTRKGRANLPPGPFAWPLIGNLAMLDKQVHLQISKLSEKYGPVFRLYFGPKLVIVVSGRKLVEECLNTRTIEFSMRPDFITTKYILKGRSFAFGNTTVARHLKLRKLAMWAMKNSLNSSEKNAACHQLRERNNEETTFIAAEMSNNNSLEEQLSEDANELGNKLVDIYEQWEATHGTVLHPSCKSYTEKFFETILTVSVKTMASTILVKRYEYNDAQLKVLAKCMNDFKTIDQKVGLINFCTIARVFCRKRLKSYIALCESYTRIVEKHIQMQKKKLETHNLPNNSTHSLEANMISNVLVNKAKTDEENEADATTVVGDMFGASVDSTSVALMWIILYFAKFPFQFYKVQTAIDDFYGKNGRLPSFEERHQVPQMLAFIQETLRHTSILPFTIPHTPVQDTTLGGYSIPHGAVIMISLWSLNKDQEFWGDPETFRPDRYFDDNNEYDRRLAQKVNVHGAGRRGCPGKNFSEMVLFTFAANLARSFDFKCFGPDANVLPKALLGISLTPEIIDVKVTERQSN</sequence>
<protein>
    <recommendedName>
        <fullName evidence="5">unspecific monooxygenase</fullName>
        <ecNumber evidence="5">1.14.14.1</ecNumber>
    </recommendedName>
</protein>
<dbReference type="PRINTS" id="PR00385">
    <property type="entry name" value="P450"/>
</dbReference>
<proteinExistence type="inferred from homology"/>
<dbReference type="Pfam" id="PF00067">
    <property type="entry name" value="p450"/>
    <property type="match status" value="2"/>
</dbReference>
<organism evidence="14 15">
    <name type="scientific">Clavelina lepadiformis</name>
    <name type="common">Light-bulb sea squirt</name>
    <name type="synonym">Ascidia lepadiformis</name>
    <dbReference type="NCBI Taxonomy" id="159417"/>
    <lineage>
        <taxon>Eukaryota</taxon>
        <taxon>Metazoa</taxon>
        <taxon>Chordata</taxon>
        <taxon>Tunicata</taxon>
        <taxon>Ascidiacea</taxon>
        <taxon>Aplousobranchia</taxon>
        <taxon>Clavelinidae</taxon>
        <taxon>Clavelina</taxon>
    </lineage>
</organism>
<reference evidence="14 15" key="1">
    <citation type="submission" date="2024-02" db="EMBL/GenBank/DDBJ databases">
        <authorList>
            <person name="Daric V."/>
            <person name="Darras S."/>
        </authorList>
    </citation>
    <scope>NUCLEOTIDE SEQUENCE [LARGE SCALE GENOMIC DNA]</scope>
</reference>
<evidence type="ECO:0000256" key="1">
    <source>
        <dbReference type="ARBA" id="ARBA00001971"/>
    </source>
</evidence>
<dbReference type="PRINTS" id="PR00463">
    <property type="entry name" value="EP450I"/>
</dbReference>
<dbReference type="PANTHER" id="PTHR24289">
    <property type="entry name" value="STEROID 17-ALPHA-HYDROXYLASE/17,20 LYASE"/>
    <property type="match status" value="1"/>
</dbReference>
<evidence type="ECO:0000256" key="6">
    <source>
        <dbReference type="ARBA" id="ARBA00022617"/>
    </source>
</evidence>
<evidence type="ECO:0000256" key="10">
    <source>
        <dbReference type="ARBA" id="ARBA00023002"/>
    </source>
</evidence>
<keyword evidence="11" id="KW-0408">Iron</keyword>
<dbReference type="InterPro" id="IPR001128">
    <property type="entry name" value="Cyt_P450"/>
</dbReference>
<dbReference type="InterPro" id="IPR036396">
    <property type="entry name" value="Cyt_P450_sf"/>
</dbReference>
<evidence type="ECO:0000256" key="7">
    <source>
        <dbReference type="ARBA" id="ARBA00022723"/>
    </source>
</evidence>
<evidence type="ECO:0000256" key="3">
    <source>
        <dbReference type="ARBA" id="ARBA00004406"/>
    </source>
</evidence>
<evidence type="ECO:0000256" key="4">
    <source>
        <dbReference type="ARBA" id="ARBA00010617"/>
    </source>
</evidence>
<keyword evidence="13" id="KW-1133">Transmembrane helix</keyword>
<dbReference type="EMBL" id="CAWYQH010000001">
    <property type="protein sequence ID" value="CAK8672066.1"/>
    <property type="molecule type" value="Genomic_DNA"/>
</dbReference>
<keyword evidence="13" id="KW-0472">Membrane</keyword>
<evidence type="ECO:0000256" key="8">
    <source>
        <dbReference type="ARBA" id="ARBA00022824"/>
    </source>
</evidence>
<dbReference type="Proteomes" id="UP001642483">
    <property type="component" value="Unassembled WGS sequence"/>
</dbReference>
<keyword evidence="13" id="KW-0812">Transmembrane</keyword>
<evidence type="ECO:0000313" key="14">
    <source>
        <dbReference type="EMBL" id="CAK8672066.1"/>
    </source>
</evidence>
<keyword evidence="15" id="KW-1185">Reference proteome</keyword>
<evidence type="ECO:0000313" key="15">
    <source>
        <dbReference type="Proteomes" id="UP001642483"/>
    </source>
</evidence>
<name>A0ABP0EZR1_CLALP</name>